<evidence type="ECO:0000313" key="2">
    <source>
        <dbReference type="Proteomes" id="UP000789702"/>
    </source>
</evidence>
<dbReference type="EMBL" id="CAJVPU010028216">
    <property type="protein sequence ID" value="CAG8706359.1"/>
    <property type="molecule type" value="Genomic_DNA"/>
</dbReference>
<gene>
    <name evidence="1" type="ORF">DHETER_LOCUS12017</name>
</gene>
<sequence>QKTYGISKTGKNRGLVAREKQSIKRAVKEKVKTNQTITNTTHSQIKNQFKKPRIEADLSETSRVNLDKERELAIEERKLKLERERLELMKLRRELSLSGLDDDKI</sequence>
<name>A0ACA9PK86_9GLOM</name>
<dbReference type="Proteomes" id="UP000789702">
    <property type="component" value="Unassembled WGS sequence"/>
</dbReference>
<protein>
    <submittedName>
        <fullName evidence="1">13866_t:CDS:1</fullName>
    </submittedName>
</protein>
<feature type="non-terminal residue" evidence="1">
    <location>
        <position position="1"/>
    </location>
</feature>
<reference evidence="1" key="1">
    <citation type="submission" date="2021-06" db="EMBL/GenBank/DDBJ databases">
        <authorList>
            <person name="Kallberg Y."/>
            <person name="Tangrot J."/>
            <person name="Rosling A."/>
        </authorList>
    </citation>
    <scope>NUCLEOTIDE SEQUENCE</scope>
    <source>
        <strain evidence="1">IL203A</strain>
    </source>
</reference>
<keyword evidence="2" id="KW-1185">Reference proteome</keyword>
<organism evidence="1 2">
    <name type="scientific">Dentiscutata heterogama</name>
    <dbReference type="NCBI Taxonomy" id="1316150"/>
    <lineage>
        <taxon>Eukaryota</taxon>
        <taxon>Fungi</taxon>
        <taxon>Fungi incertae sedis</taxon>
        <taxon>Mucoromycota</taxon>
        <taxon>Glomeromycotina</taxon>
        <taxon>Glomeromycetes</taxon>
        <taxon>Diversisporales</taxon>
        <taxon>Gigasporaceae</taxon>
        <taxon>Dentiscutata</taxon>
    </lineage>
</organism>
<accession>A0ACA9PK86</accession>
<evidence type="ECO:0000313" key="1">
    <source>
        <dbReference type="EMBL" id="CAG8706359.1"/>
    </source>
</evidence>
<comment type="caution">
    <text evidence="1">The sequence shown here is derived from an EMBL/GenBank/DDBJ whole genome shotgun (WGS) entry which is preliminary data.</text>
</comment>
<proteinExistence type="predicted"/>